<accession>A0A165MC29</accession>
<feature type="transmembrane region" description="Helical" evidence="1">
    <location>
        <begin position="389"/>
        <end position="414"/>
    </location>
</feature>
<keyword evidence="1" id="KW-0472">Membrane</keyword>
<evidence type="ECO:0000256" key="1">
    <source>
        <dbReference type="SAM" id="Phobius"/>
    </source>
</evidence>
<name>A0A165MC29_EXIGL</name>
<protein>
    <submittedName>
        <fullName evidence="2">Uncharacterized protein</fullName>
    </submittedName>
</protein>
<keyword evidence="3" id="KW-1185">Reference proteome</keyword>
<dbReference type="InParanoid" id="A0A165MC29"/>
<dbReference type="Proteomes" id="UP000077266">
    <property type="component" value="Unassembled WGS sequence"/>
</dbReference>
<keyword evidence="1" id="KW-0812">Transmembrane</keyword>
<gene>
    <name evidence="2" type="ORF">EXIGLDRAFT_726527</name>
</gene>
<reference evidence="2 3" key="1">
    <citation type="journal article" date="2016" name="Mol. Biol. Evol.">
        <title>Comparative Genomics of Early-Diverging Mushroom-Forming Fungi Provides Insights into the Origins of Lignocellulose Decay Capabilities.</title>
        <authorList>
            <person name="Nagy L.G."/>
            <person name="Riley R."/>
            <person name="Tritt A."/>
            <person name="Adam C."/>
            <person name="Daum C."/>
            <person name="Floudas D."/>
            <person name="Sun H."/>
            <person name="Yadav J.S."/>
            <person name="Pangilinan J."/>
            <person name="Larsson K.H."/>
            <person name="Matsuura K."/>
            <person name="Barry K."/>
            <person name="Labutti K."/>
            <person name="Kuo R."/>
            <person name="Ohm R.A."/>
            <person name="Bhattacharya S.S."/>
            <person name="Shirouzu T."/>
            <person name="Yoshinaga Y."/>
            <person name="Martin F.M."/>
            <person name="Grigoriev I.V."/>
            <person name="Hibbett D.S."/>
        </authorList>
    </citation>
    <scope>NUCLEOTIDE SEQUENCE [LARGE SCALE GENOMIC DNA]</scope>
    <source>
        <strain evidence="2 3">HHB12029</strain>
    </source>
</reference>
<proteinExistence type="predicted"/>
<dbReference type="AlphaFoldDB" id="A0A165MC29"/>
<keyword evidence="1" id="KW-1133">Transmembrane helix</keyword>
<evidence type="ECO:0000313" key="3">
    <source>
        <dbReference type="Proteomes" id="UP000077266"/>
    </source>
</evidence>
<feature type="transmembrane region" description="Helical" evidence="1">
    <location>
        <begin position="196"/>
        <end position="218"/>
    </location>
</feature>
<feature type="transmembrane region" description="Helical" evidence="1">
    <location>
        <begin position="490"/>
        <end position="511"/>
    </location>
</feature>
<dbReference type="OrthoDB" id="3941538at2759"/>
<feature type="transmembrane region" description="Helical" evidence="1">
    <location>
        <begin position="292"/>
        <end position="309"/>
    </location>
</feature>
<feature type="transmembrane region" description="Helical" evidence="1">
    <location>
        <begin position="450"/>
        <end position="470"/>
    </location>
</feature>
<organism evidence="2 3">
    <name type="scientific">Exidia glandulosa HHB12029</name>
    <dbReference type="NCBI Taxonomy" id="1314781"/>
    <lineage>
        <taxon>Eukaryota</taxon>
        <taxon>Fungi</taxon>
        <taxon>Dikarya</taxon>
        <taxon>Basidiomycota</taxon>
        <taxon>Agaricomycotina</taxon>
        <taxon>Agaricomycetes</taxon>
        <taxon>Auriculariales</taxon>
        <taxon>Exidiaceae</taxon>
        <taxon>Exidia</taxon>
    </lineage>
</organism>
<feature type="transmembrane region" description="Helical" evidence="1">
    <location>
        <begin position="339"/>
        <end position="357"/>
    </location>
</feature>
<sequence length="512" mass="58143">MDAPTESSSLLPRAELPEIHHPLPALMPYVRGLPQDHHPSFQEIKFLSLPEASASARAAFGLLALLYLICEPEEPLPRFATPWDEWQELERRQTRHANLEAAVLRYWQEFEQDEAEKDLEELLWTEFLLEGDSDKVLRVADYLANPLVPSALLTQASIELALLRAWEQGVPTRCRVVETTEPPILQRYDSITTPRIAHAIALGIQLFYMYQIAHYVLWPNIITIYKAPGDTDDGDEIDYISNPREVFIVIFSLSDLLARPYRRPQSFASLLAFLSFLLSFPDTPKPRTTPFSFLLLSLILHTFNLHFSLLSPTLLLSPSWILPLVTLYRLLIVRVLRPAFYFCLPAILGAAILLSTSLDDINLIVRAPLNTISMFSLASAPEETRLTSLIILGLAVAMMLYLIHGVATLFPIVIAPPRRPISPWDAYDREIGIVARRTFVTALLRYSEPYFFPATIRLMVLVCVSLPASIIRLTGKTEMALRVREGVKSLLWRALIGPAGVLISLIFWRWWR</sequence>
<evidence type="ECO:0000313" key="2">
    <source>
        <dbReference type="EMBL" id="KZV99047.1"/>
    </source>
</evidence>
<dbReference type="EMBL" id="KV425913">
    <property type="protein sequence ID" value="KZV99047.1"/>
    <property type="molecule type" value="Genomic_DNA"/>
</dbReference>